<keyword evidence="4" id="KW-0326">Glycosidase</keyword>
<dbReference type="SUPFAM" id="SSF88688">
    <property type="entry name" value="Families 57/38 glycoside transferase middle domain"/>
    <property type="match status" value="1"/>
</dbReference>
<dbReference type="EMBL" id="CP047593">
    <property type="protein sequence ID" value="QHI68002.1"/>
    <property type="molecule type" value="Genomic_DNA"/>
</dbReference>
<dbReference type="SUPFAM" id="SSF88713">
    <property type="entry name" value="Glycoside hydrolase/deacetylase"/>
    <property type="match status" value="1"/>
</dbReference>
<proteinExistence type="inferred from homology"/>
<dbReference type="Pfam" id="PF17677">
    <property type="entry name" value="Glyco_hydro38C2"/>
    <property type="match status" value="1"/>
</dbReference>
<comment type="similarity">
    <text evidence="1">Belongs to the glycosyl hydrolase 38 family.</text>
</comment>
<name>A0A6P1M1L3_9BACT</name>
<dbReference type="GO" id="GO:0004559">
    <property type="term" value="F:alpha-mannosidase activity"/>
    <property type="evidence" value="ECO:0007669"/>
    <property type="project" value="InterPro"/>
</dbReference>
<keyword evidence="3" id="KW-0378">Hydrolase</keyword>
<dbReference type="PANTHER" id="PTHR46017:SF2">
    <property type="entry name" value="MANNOSYLGLYCERATE HYDROLASE"/>
    <property type="match status" value="1"/>
</dbReference>
<accession>A0A6P1M1L3</accession>
<dbReference type="Proteomes" id="UP000464954">
    <property type="component" value="Chromosome"/>
</dbReference>
<evidence type="ECO:0000256" key="3">
    <source>
        <dbReference type="ARBA" id="ARBA00022801"/>
    </source>
</evidence>
<reference evidence="6 7" key="1">
    <citation type="submission" date="2020-01" db="EMBL/GenBank/DDBJ databases">
        <title>Ponticoccus aerotolerans gen. nov., sp. nov., an anaerobic bacterium and proposal of Ponticoccusceae fam. nov., Ponticoccusles ord. nov. and Ponticoccuse classis nov. in the phylum Kiritimatiellaeota.</title>
        <authorList>
            <person name="Zhou L.Y."/>
            <person name="Du Z.J."/>
        </authorList>
    </citation>
    <scope>NUCLEOTIDE SEQUENCE [LARGE SCALE GENOMIC DNA]</scope>
    <source>
        <strain evidence="6 7">S-5007</strain>
    </source>
</reference>
<dbReference type="SUPFAM" id="SSF74650">
    <property type="entry name" value="Galactose mutarotase-like"/>
    <property type="match status" value="1"/>
</dbReference>
<dbReference type="Pfam" id="PF01074">
    <property type="entry name" value="Glyco_hydro_38N"/>
    <property type="match status" value="1"/>
</dbReference>
<dbReference type="SMART" id="SM00872">
    <property type="entry name" value="Alpha-mann_mid"/>
    <property type="match status" value="1"/>
</dbReference>
<dbReference type="RefSeq" id="WP_160626036.1">
    <property type="nucleotide sequence ID" value="NZ_CP047593.1"/>
</dbReference>
<dbReference type="InterPro" id="IPR027291">
    <property type="entry name" value="Glyco_hydro_38_N_sf"/>
</dbReference>
<keyword evidence="2" id="KW-0479">Metal-binding</keyword>
<dbReference type="InterPro" id="IPR011013">
    <property type="entry name" value="Gal_mutarotase_sf_dom"/>
</dbReference>
<dbReference type="Gene3D" id="3.20.110.10">
    <property type="entry name" value="Glycoside hydrolase 38, N terminal domain"/>
    <property type="match status" value="1"/>
</dbReference>
<dbReference type="Pfam" id="PF07748">
    <property type="entry name" value="Glyco_hydro_38C"/>
    <property type="match status" value="1"/>
</dbReference>
<dbReference type="Gene3D" id="2.60.40.2210">
    <property type="match status" value="1"/>
</dbReference>
<evidence type="ECO:0000259" key="5">
    <source>
        <dbReference type="SMART" id="SM00872"/>
    </source>
</evidence>
<dbReference type="InterPro" id="IPR011682">
    <property type="entry name" value="Glyco_hydro_38_C"/>
</dbReference>
<evidence type="ECO:0000256" key="1">
    <source>
        <dbReference type="ARBA" id="ARBA00009792"/>
    </source>
</evidence>
<dbReference type="InterPro" id="IPR037094">
    <property type="entry name" value="Glyco_hydro_38_cen_sf"/>
</dbReference>
<evidence type="ECO:0000256" key="2">
    <source>
        <dbReference type="ARBA" id="ARBA00022723"/>
    </source>
</evidence>
<dbReference type="GO" id="GO:0046872">
    <property type="term" value="F:metal ion binding"/>
    <property type="evidence" value="ECO:0007669"/>
    <property type="project" value="UniProtKB-KW"/>
</dbReference>
<feature type="domain" description="Glycoside hydrolase family 38 central" evidence="5">
    <location>
        <begin position="336"/>
        <end position="410"/>
    </location>
</feature>
<dbReference type="KEGG" id="taer:GT409_00565"/>
<keyword evidence="7" id="KW-1185">Reference proteome</keyword>
<dbReference type="InterPro" id="IPR011330">
    <property type="entry name" value="Glyco_hydro/deAcase_b/a-brl"/>
</dbReference>
<dbReference type="GO" id="GO:0009313">
    <property type="term" value="P:oligosaccharide catabolic process"/>
    <property type="evidence" value="ECO:0007669"/>
    <property type="project" value="TreeGrafter"/>
</dbReference>
<protein>
    <recommendedName>
        <fullName evidence="5">Glycoside hydrolase family 38 central domain-containing protein</fullName>
    </recommendedName>
</protein>
<dbReference type="InterPro" id="IPR015341">
    <property type="entry name" value="Glyco_hydro_38_cen"/>
</dbReference>
<evidence type="ECO:0000256" key="4">
    <source>
        <dbReference type="ARBA" id="ARBA00023295"/>
    </source>
</evidence>
<dbReference type="InterPro" id="IPR041147">
    <property type="entry name" value="GH38_C"/>
</dbReference>
<dbReference type="GO" id="GO:0006013">
    <property type="term" value="P:mannose metabolic process"/>
    <property type="evidence" value="ECO:0007669"/>
    <property type="project" value="InterPro"/>
</dbReference>
<sequence>MSDAQKTFHVISGTHWDREWRFTAEQSLLRLAELVDELLDIMERNPDYKCFLLDGGTVVIEDYLSARPQNEERLRALMNAGRIQTVMWYTLPEMSSVAPESLIRNLLIGKRMADGFGGAVNAGYTATSYGQISQLAQIYAGFGMKSALSYRGTNKEQVPPICRLESPDGTQIFHLRCFDEVTRTNWFFFPHYKLVLGKHPRDLSTEWNASDWPVHMADAGLYETAFQLKNESMDFNADPEAIREAIRMLGAQAEPQMVNSQLLALDMEDNAVPYEKLPALIAACNAAQDEYQIQQAGIDEYVDACLDGLDADSVPVLRGEMRYTLVEAGFNGLLGATHSSRMDLKLENDLAQRELINVAEPLAAMSALCGGTYESALLERAWLYLLKNHAHDSICGAAISQAHEDNPFRFHATTSIALECSRKASEELWTKIDTAGTFEDGDLTLTFFNTLPVTRKRIESVVVDTPRPNFGNFKVETCTGVGPIVEGFEPDKMLTFQYFDLIDEEGNKVPYTVFQREDIDMEVERKLDANAAVFDILRNRLLIDIELPPMGWRTLAVRPRLREYEPNPQPKGERSFIAFQSGILENEFVRAQINPNGTLDLTDKQTGRTAAGLHVWADDASTGNAHKHSGVLRDTVVSSLCEPAHLTLVENNALRATWQIELTLPVPECAQGADRSRNTVPVAISTRVTLAKGSRRLEFKTTIDNSAKDHRLRLLFPTGIQTDFAYADSPFDVIKRCVLWNDTKDNMEPHHPFQPMQRFVTVSDDKAGFSFMSKGVGEYEVFDDADRTLAVTMLRTTRVSMKANRGKMTPEELDRSNGHQLQGTYEVEYAVTLHDGNWNDAGIHWEADDFRTPVRVLQGVPKPGILPPKQSLLEIEENRNVQISALYRTEEGATVLRLWNSAPEPVKTKLTLQADFQTLEKINLDESPSGEELPILGNKTELTFRPLEILTLCFR</sequence>
<evidence type="ECO:0000313" key="7">
    <source>
        <dbReference type="Proteomes" id="UP000464954"/>
    </source>
</evidence>
<dbReference type="GO" id="GO:0030246">
    <property type="term" value="F:carbohydrate binding"/>
    <property type="evidence" value="ECO:0007669"/>
    <property type="project" value="InterPro"/>
</dbReference>
<dbReference type="InterPro" id="IPR028995">
    <property type="entry name" value="Glyco_hydro_57/38_cen_sf"/>
</dbReference>
<dbReference type="InterPro" id="IPR000602">
    <property type="entry name" value="Glyco_hydro_38_N"/>
</dbReference>
<gene>
    <name evidence="6" type="ORF">GT409_00565</name>
</gene>
<organism evidence="6 7">
    <name type="scientific">Tichowtungia aerotolerans</name>
    <dbReference type="NCBI Taxonomy" id="2697043"/>
    <lineage>
        <taxon>Bacteria</taxon>
        <taxon>Pseudomonadati</taxon>
        <taxon>Kiritimatiellota</taxon>
        <taxon>Tichowtungiia</taxon>
        <taxon>Tichowtungiales</taxon>
        <taxon>Tichowtungiaceae</taxon>
        <taxon>Tichowtungia</taxon>
    </lineage>
</organism>
<dbReference type="Gene3D" id="2.70.98.30">
    <property type="entry name" value="Golgi alpha-mannosidase II, domain 4"/>
    <property type="match status" value="1"/>
</dbReference>
<evidence type="ECO:0000313" key="6">
    <source>
        <dbReference type="EMBL" id="QHI68002.1"/>
    </source>
</evidence>
<dbReference type="Gene3D" id="1.20.1270.50">
    <property type="entry name" value="Glycoside hydrolase family 38, central domain"/>
    <property type="match status" value="1"/>
</dbReference>
<dbReference type="AlphaFoldDB" id="A0A6P1M1L3"/>
<dbReference type="PANTHER" id="PTHR46017">
    <property type="entry name" value="ALPHA-MANNOSIDASE 2C1"/>
    <property type="match status" value="1"/>
</dbReference>